<evidence type="ECO:0000313" key="1">
    <source>
        <dbReference type="EMBL" id="GIH60793.1"/>
    </source>
</evidence>
<gene>
    <name evidence="1" type="ORF">Msi02_16100</name>
</gene>
<sequence>MVPERTLGSGERTGMGVAVLGVSVLIGEPFGEINHLVVLLLASILPPGRGGVNWMV</sequence>
<evidence type="ECO:0000313" key="2">
    <source>
        <dbReference type="Proteomes" id="UP000660454"/>
    </source>
</evidence>
<dbReference type="EMBL" id="BOOF01000005">
    <property type="protein sequence ID" value="GIH60793.1"/>
    <property type="molecule type" value="Genomic_DNA"/>
</dbReference>
<dbReference type="Proteomes" id="UP000660454">
    <property type="component" value="Unassembled WGS sequence"/>
</dbReference>
<accession>A0ABQ4GH94</accession>
<organism evidence="1 2">
    <name type="scientific">Microbispora siamensis</name>
    <dbReference type="NCBI Taxonomy" id="564413"/>
    <lineage>
        <taxon>Bacteria</taxon>
        <taxon>Bacillati</taxon>
        <taxon>Actinomycetota</taxon>
        <taxon>Actinomycetes</taxon>
        <taxon>Streptosporangiales</taxon>
        <taxon>Streptosporangiaceae</taxon>
        <taxon>Microbispora</taxon>
    </lineage>
</organism>
<proteinExistence type="predicted"/>
<name>A0ABQ4GH94_9ACTN</name>
<keyword evidence="2" id="KW-1185">Reference proteome</keyword>
<protein>
    <submittedName>
        <fullName evidence="1">Uncharacterized protein</fullName>
    </submittedName>
</protein>
<comment type="caution">
    <text evidence="1">The sequence shown here is derived from an EMBL/GenBank/DDBJ whole genome shotgun (WGS) entry which is preliminary data.</text>
</comment>
<reference evidence="1 2" key="1">
    <citation type="submission" date="2021-01" db="EMBL/GenBank/DDBJ databases">
        <title>Whole genome shotgun sequence of Microbispora siamensis NBRC 104113.</title>
        <authorList>
            <person name="Komaki H."/>
            <person name="Tamura T."/>
        </authorList>
    </citation>
    <scope>NUCLEOTIDE SEQUENCE [LARGE SCALE GENOMIC DNA]</scope>
    <source>
        <strain evidence="1 2">NBRC 104113</strain>
    </source>
</reference>